<feature type="chain" id="PRO_5047097954" evidence="1">
    <location>
        <begin position="27"/>
        <end position="596"/>
    </location>
</feature>
<name>A0ABT4MXE2_GORRU</name>
<feature type="domain" description="NTF2-like N-terminal transpeptidase" evidence="3">
    <location>
        <begin position="32"/>
        <end position="135"/>
    </location>
</feature>
<keyword evidence="1" id="KW-0732">Signal</keyword>
<dbReference type="InterPro" id="IPR050515">
    <property type="entry name" value="Beta-lactam/transpept"/>
</dbReference>
<keyword evidence="5" id="KW-1185">Reference proteome</keyword>
<evidence type="ECO:0000313" key="5">
    <source>
        <dbReference type="Proteomes" id="UP001067235"/>
    </source>
</evidence>
<sequence length="596" mass="61522">MRNVDRTRFPIGILLLVMALLGAGCAAPGDDPEDPFGAFASALTSGDASRAAEHTTDPAAADAAINDMFTHLGESAEVRVSAREVDDAGAGHLTMSWTFGEGRELDYQTSGRAVDTDDGWRLEWSPTLLHDNLAPGAHFQYSDDRNLLTPVVDRGGADLMTWQTVGVITLRRESLSEGSAALAPVLAPIDPSITDASIRTAAGQQQGDTITVATLRERDLDRVRTRLESINGVTVEEQGKLLTADRELKSPVFAGVDEAWNNRISQGAGWSVSIVDSDGNPVDQLTSVAAQPTDPLQLTLDRRLQLLAQQAVAAQSKPAVFVAMSTSTGGLLAVAQNSAADRDGAIALSGLYPPGSTFKTITTAAALSSGTATPETLLPCPGRATIEGRTIPNEDDFDLGKVPLSTAFARSCNTTMAALSNRLGPDALPAVAQQLGIGVDFVVPGIVTVTGTVPRADSPALRVENGIGQGSVTASPFGMAVAEASLGHGSMVLPSLIVGEQTTADTTPEPLDPKVTSQLRAMMRQTVTSGTASALGDIDGLGGKTGTAEYGDDGEAHGWFTGISGDIAFASLVVGGGSSQPAVEVAGDFLRPAGGA</sequence>
<accession>A0ABT4MXE2</accession>
<dbReference type="Pfam" id="PF00905">
    <property type="entry name" value="Transpeptidase"/>
    <property type="match status" value="1"/>
</dbReference>
<reference evidence="4" key="1">
    <citation type="submission" date="2022-12" db="EMBL/GenBank/DDBJ databases">
        <authorList>
            <person name="Krivoruchko A.V."/>
            <person name="Elkin A."/>
        </authorList>
    </citation>
    <scope>NUCLEOTIDE SEQUENCE</scope>
    <source>
        <strain evidence="4">IEGM 1388</strain>
    </source>
</reference>
<comment type="caution">
    <text evidence="4">The sequence shown here is derived from an EMBL/GenBank/DDBJ whole genome shotgun (WGS) entry which is preliminary data.</text>
</comment>
<gene>
    <name evidence="4" type="ORF">O4213_16960</name>
</gene>
<dbReference type="Proteomes" id="UP001067235">
    <property type="component" value="Unassembled WGS sequence"/>
</dbReference>
<dbReference type="InterPro" id="IPR007887">
    <property type="entry name" value="MecA_N"/>
</dbReference>
<evidence type="ECO:0000313" key="4">
    <source>
        <dbReference type="EMBL" id="MCZ4551685.1"/>
    </source>
</evidence>
<feature type="signal peptide" evidence="1">
    <location>
        <begin position="1"/>
        <end position="26"/>
    </location>
</feature>
<dbReference type="InterPro" id="IPR012338">
    <property type="entry name" value="Beta-lactam/transpept-like"/>
</dbReference>
<dbReference type="SUPFAM" id="SSF56601">
    <property type="entry name" value="beta-lactamase/transpeptidase-like"/>
    <property type="match status" value="1"/>
</dbReference>
<proteinExistence type="predicted"/>
<evidence type="ECO:0000259" key="3">
    <source>
        <dbReference type="Pfam" id="PF05223"/>
    </source>
</evidence>
<dbReference type="Pfam" id="PF05223">
    <property type="entry name" value="MecA_N"/>
    <property type="match status" value="1"/>
</dbReference>
<dbReference type="Gene3D" id="3.40.710.10">
    <property type="entry name" value="DD-peptidase/beta-lactamase superfamily"/>
    <property type="match status" value="1"/>
</dbReference>
<dbReference type="InterPro" id="IPR001460">
    <property type="entry name" value="PCN-bd_Tpept"/>
</dbReference>
<protein>
    <submittedName>
        <fullName evidence="4">Penicillin-binding transpeptidase domain-containing protein</fullName>
    </submittedName>
</protein>
<evidence type="ECO:0000256" key="1">
    <source>
        <dbReference type="SAM" id="SignalP"/>
    </source>
</evidence>
<dbReference type="RefSeq" id="WP_301572600.1">
    <property type="nucleotide sequence ID" value="NZ_JAPWIE010000005.1"/>
</dbReference>
<organism evidence="4 5">
    <name type="scientific">Gordonia rubripertincta</name>
    <name type="common">Rhodococcus corallinus</name>
    <dbReference type="NCBI Taxonomy" id="36822"/>
    <lineage>
        <taxon>Bacteria</taxon>
        <taxon>Bacillati</taxon>
        <taxon>Actinomycetota</taxon>
        <taxon>Actinomycetes</taxon>
        <taxon>Mycobacteriales</taxon>
        <taxon>Gordoniaceae</taxon>
        <taxon>Gordonia</taxon>
    </lineage>
</organism>
<evidence type="ECO:0000259" key="2">
    <source>
        <dbReference type="Pfam" id="PF00905"/>
    </source>
</evidence>
<dbReference type="PANTHER" id="PTHR30627">
    <property type="entry name" value="PEPTIDOGLYCAN D,D-TRANSPEPTIDASE"/>
    <property type="match status" value="1"/>
</dbReference>
<feature type="domain" description="Penicillin-binding protein transpeptidase" evidence="2">
    <location>
        <begin position="320"/>
        <end position="577"/>
    </location>
</feature>
<dbReference type="PROSITE" id="PS51257">
    <property type="entry name" value="PROKAR_LIPOPROTEIN"/>
    <property type="match status" value="1"/>
</dbReference>
<dbReference type="EMBL" id="JAPWIE010000005">
    <property type="protein sequence ID" value="MCZ4551685.1"/>
    <property type="molecule type" value="Genomic_DNA"/>
</dbReference>
<dbReference type="PANTHER" id="PTHR30627:SF24">
    <property type="entry name" value="PENICILLIN-BINDING PROTEIN 4B"/>
    <property type="match status" value="1"/>
</dbReference>